<dbReference type="Proteomes" id="UP000291144">
    <property type="component" value="Unassembled WGS sequence"/>
</dbReference>
<evidence type="ECO:0000256" key="1">
    <source>
        <dbReference type="SAM" id="MobiDB-lite"/>
    </source>
</evidence>
<comment type="caution">
    <text evidence="2">The sequence shown here is derived from an EMBL/GenBank/DDBJ whole genome shotgun (WGS) entry which is preliminary data.</text>
</comment>
<protein>
    <submittedName>
        <fullName evidence="2">Uncharacterized protein</fullName>
    </submittedName>
</protein>
<accession>A0A4R0L0V2</accession>
<proteinExistence type="predicted"/>
<sequence length="151" mass="16371">MVTRKYDLVARMRELGADDPEGWAESELREDSPQEARWLVLRGIWRDIDGWTVDTIAAVPAAQRAVAAGADPADVAQAMRSAAYEAAYGVLSRVDEGYDPEAPTDAPGWSLVEIRFDESDEGTPSGRVVGGLHESILTADPSGREGADLWQ</sequence>
<evidence type="ECO:0000313" key="2">
    <source>
        <dbReference type="EMBL" id="TCC65376.1"/>
    </source>
</evidence>
<dbReference type="RefSeq" id="WP_131349673.1">
    <property type="nucleotide sequence ID" value="NZ_SJKB01000001.1"/>
</dbReference>
<reference evidence="2 3" key="1">
    <citation type="submission" date="2019-02" db="EMBL/GenBank/DDBJ databases">
        <title>Kribbella capetownensis sp. nov. and Kribbella speibonae sp. nov., isolated from soil.</title>
        <authorList>
            <person name="Curtis S.M."/>
            <person name="Norton I."/>
            <person name="Everest G.J."/>
            <person name="Meyers P.R."/>
        </authorList>
    </citation>
    <scope>NUCLEOTIDE SEQUENCE [LARGE SCALE GENOMIC DNA]</scope>
    <source>
        <strain evidence="2 3">NRRL B-24813</strain>
    </source>
</reference>
<feature type="compositionally biased region" description="Basic and acidic residues" evidence="1">
    <location>
        <begin position="142"/>
        <end position="151"/>
    </location>
</feature>
<evidence type="ECO:0000313" key="3">
    <source>
        <dbReference type="Proteomes" id="UP000291144"/>
    </source>
</evidence>
<feature type="region of interest" description="Disordered" evidence="1">
    <location>
        <begin position="119"/>
        <end position="151"/>
    </location>
</feature>
<dbReference type="EMBL" id="SJKB01000001">
    <property type="protein sequence ID" value="TCC65376.1"/>
    <property type="molecule type" value="Genomic_DNA"/>
</dbReference>
<name>A0A4R0L0V2_9ACTN</name>
<organism evidence="2 3">
    <name type="scientific">Kribbella pittospori</name>
    <dbReference type="NCBI Taxonomy" id="722689"/>
    <lineage>
        <taxon>Bacteria</taxon>
        <taxon>Bacillati</taxon>
        <taxon>Actinomycetota</taxon>
        <taxon>Actinomycetes</taxon>
        <taxon>Propionibacteriales</taxon>
        <taxon>Kribbellaceae</taxon>
        <taxon>Kribbella</taxon>
    </lineage>
</organism>
<dbReference type="AlphaFoldDB" id="A0A4R0L0V2"/>
<dbReference type="OrthoDB" id="3483256at2"/>
<keyword evidence="3" id="KW-1185">Reference proteome</keyword>
<gene>
    <name evidence="2" type="ORF">E0H73_00010</name>
</gene>